<keyword evidence="2" id="KW-1185">Reference proteome</keyword>
<dbReference type="AlphaFoldDB" id="A0AA88YGJ0"/>
<comment type="caution">
    <text evidence="1">The sequence shown here is derived from an EMBL/GenBank/DDBJ whole genome shotgun (WGS) entry which is preliminary data.</text>
</comment>
<name>A0AA88YGJ0_PINIB</name>
<organism evidence="1 2">
    <name type="scientific">Pinctada imbricata</name>
    <name type="common">Atlantic pearl-oyster</name>
    <name type="synonym">Pinctada martensii</name>
    <dbReference type="NCBI Taxonomy" id="66713"/>
    <lineage>
        <taxon>Eukaryota</taxon>
        <taxon>Metazoa</taxon>
        <taxon>Spiralia</taxon>
        <taxon>Lophotrochozoa</taxon>
        <taxon>Mollusca</taxon>
        <taxon>Bivalvia</taxon>
        <taxon>Autobranchia</taxon>
        <taxon>Pteriomorphia</taxon>
        <taxon>Pterioida</taxon>
        <taxon>Pterioidea</taxon>
        <taxon>Pteriidae</taxon>
        <taxon>Pinctada</taxon>
    </lineage>
</organism>
<gene>
    <name evidence="1" type="ORF">FSP39_023839</name>
</gene>
<proteinExistence type="predicted"/>
<dbReference type="Proteomes" id="UP001186944">
    <property type="component" value="Unassembled WGS sequence"/>
</dbReference>
<evidence type="ECO:0000313" key="2">
    <source>
        <dbReference type="Proteomes" id="UP001186944"/>
    </source>
</evidence>
<accession>A0AA88YGJ0</accession>
<evidence type="ECO:0000313" key="1">
    <source>
        <dbReference type="EMBL" id="KAK3098868.1"/>
    </source>
</evidence>
<protein>
    <submittedName>
        <fullName evidence="1">Uncharacterized protein</fullName>
    </submittedName>
</protein>
<reference evidence="1" key="1">
    <citation type="submission" date="2019-08" db="EMBL/GenBank/DDBJ databases">
        <title>The improved chromosome-level genome for the pearl oyster Pinctada fucata martensii using PacBio sequencing and Hi-C.</title>
        <authorList>
            <person name="Zheng Z."/>
        </authorList>
    </citation>
    <scope>NUCLEOTIDE SEQUENCE</scope>
    <source>
        <strain evidence="1">ZZ-2019</strain>
        <tissue evidence="1">Adductor muscle</tissue>
    </source>
</reference>
<dbReference type="EMBL" id="VSWD01000007">
    <property type="protein sequence ID" value="KAK3098868.1"/>
    <property type="molecule type" value="Genomic_DNA"/>
</dbReference>
<sequence length="98" mass="11104">MGGVRSCHVVIGDIRPNCHVVIGDVRPCHVVVGDVRPCHVVMGDVRYESTGPEFHYECHKNTELQKSHQKWEDTLRKWEGVKSMTDLGKSAEKMMICV</sequence>